<dbReference type="GO" id="GO:0005737">
    <property type="term" value="C:cytoplasm"/>
    <property type="evidence" value="ECO:0007669"/>
    <property type="project" value="UniProtKB-SubCell"/>
</dbReference>
<dbReference type="GO" id="GO:0001228">
    <property type="term" value="F:DNA-binding transcription activator activity, RNA polymerase II-specific"/>
    <property type="evidence" value="ECO:0007669"/>
    <property type="project" value="UniProtKB-ARBA"/>
</dbReference>
<evidence type="ECO:0000256" key="16">
    <source>
        <dbReference type="SAM" id="MobiDB-lite"/>
    </source>
</evidence>
<protein>
    <recommendedName>
        <fullName evidence="14">Forkhead box protein O</fullName>
    </recommendedName>
</protein>
<reference evidence="18" key="1">
    <citation type="submission" date="2014-05" db="EMBL/GenBank/DDBJ databases">
        <authorList>
            <person name="Chronopoulou M."/>
        </authorList>
    </citation>
    <scope>NUCLEOTIDE SEQUENCE</scope>
    <source>
        <tissue evidence="18">Whole organism</tissue>
    </source>
</reference>
<dbReference type="InterPro" id="IPR036388">
    <property type="entry name" value="WH-like_DNA-bd_sf"/>
</dbReference>
<feature type="DNA-binding region" description="Fork-head" evidence="15">
    <location>
        <begin position="178"/>
        <end position="280"/>
    </location>
</feature>
<evidence type="ECO:0000256" key="13">
    <source>
        <dbReference type="ARBA" id="ARBA00038846"/>
    </source>
</evidence>
<feature type="compositionally biased region" description="Polar residues" evidence="16">
    <location>
        <begin position="27"/>
        <end position="42"/>
    </location>
</feature>
<feature type="region of interest" description="Disordered" evidence="16">
    <location>
        <begin position="593"/>
        <end position="621"/>
    </location>
</feature>
<evidence type="ECO:0000256" key="11">
    <source>
        <dbReference type="ARBA" id="ARBA00023242"/>
    </source>
</evidence>
<feature type="compositionally biased region" description="Low complexity" evidence="16">
    <location>
        <begin position="132"/>
        <end position="166"/>
    </location>
</feature>
<dbReference type="GO" id="GO:0040015">
    <property type="term" value="P:negative regulation of multicellular organism growth"/>
    <property type="evidence" value="ECO:0007669"/>
    <property type="project" value="UniProtKB-ARBA"/>
</dbReference>
<sequence length="621" mass="67122">MMQLFCTNEDMNRGLMKDSSDVFLGGSNESNDSSPPYRSRCNTWPKLVRGLTTDSDISNPSEESWGGGTLLPLVSEETDELSDIPLVDANSNPLPNTASDNSSSNNSNNNELNNQNGNNNNHPSTTPPNPENSPMSYSTQQFSPLQQQQHNHATSNSSSSSSSSATVSTRRNPWGNCSYADLITQAIQSSPDQRLTVSQIYEWLVKNISFFSDKGDSNSSAGWKNSIRHNLSLHPKFVRVQNEGTGKSSWWIINPDVKPGVKPSRRRAMSMETSSARQRKNNLGAARSKRRNISGDHHFHHLHHSTNNSSSSNTASALERTLSSGSLPPYDYSDHSDQFRPRASSSASSCGLSSSPRHNSSSGDILNSGGLISSTNHPLGPWGSRSNNNGSSLSPTLFNVVEKLNLQDSMDDASSEQSGDNLENIKLNDLNLDYETTKLLDSFLSPASDDIVKSEALPSTTQQKIKILEQRDSNSRGSSMSTSTPSSPPGMPTYSCSFIPQPKIEEGGILHTSCSSSSSYYGDTSTGGGPSEMMDTFSSHEEQSSQGLPLGPSSEIPLYSEQFKSFGESGFFGGGPTTDNSYIQGFSLAYFSSSPEKNPSGNPSSNNNNSNNLAQVTLNSY</sequence>
<keyword evidence="8 15" id="KW-0238">DNA-binding</keyword>
<organism evidence="18">
    <name type="scientific">Lepeophtheirus salmonis</name>
    <name type="common">Salmon louse</name>
    <name type="synonym">Caligus salmonis</name>
    <dbReference type="NCBI Taxonomy" id="72036"/>
    <lineage>
        <taxon>Eukaryota</taxon>
        <taxon>Metazoa</taxon>
        <taxon>Ecdysozoa</taxon>
        <taxon>Arthropoda</taxon>
        <taxon>Crustacea</taxon>
        <taxon>Multicrustacea</taxon>
        <taxon>Hexanauplia</taxon>
        <taxon>Copepoda</taxon>
        <taxon>Siphonostomatoida</taxon>
        <taxon>Caligidae</taxon>
        <taxon>Lepeophtheirus</taxon>
    </lineage>
</organism>
<dbReference type="GO" id="GO:0008286">
    <property type="term" value="P:insulin receptor signaling pathway"/>
    <property type="evidence" value="ECO:0007669"/>
    <property type="project" value="UniProtKB-ARBA"/>
</dbReference>
<evidence type="ECO:0000256" key="6">
    <source>
        <dbReference type="ARBA" id="ARBA00022604"/>
    </source>
</evidence>
<feature type="compositionally biased region" description="Basic residues" evidence="16">
    <location>
        <begin position="287"/>
        <end position="304"/>
    </location>
</feature>
<keyword evidence="7" id="KW-0805">Transcription regulation</keyword>
<dbReference type="PANTHER" id="PTHR45767:SF2">
    <property type="entry name" value="FORKHEAD BOX PROTEIN O"/>
    <property type="match status" value="1"/>
</dbReference>
<keyword evidence="3" id="KW-0217">Developmental protein</keyword>
<dbReference type="Gene3D" id="1.10.10.10">
    <property type="entry name" value="Winged helix-like DNA-binding domain superfamily/Winged helix DNA-binding domain"/>
    <property type="match status" value="1"/>
</dbReference>
<evidence type="ECO:0000256" key="3">
    <source>
        <dbReference type="ARBA" id="ARBA00022473"/>
    </source>
</evidence>
<evidence type="ECO:0000256" key="2">
    <source>
        <dbReference type="ARBA" id="ARBA00004496"/>
    </source>
</evidence>
<dbReference type="GO" id="GO:0042594">
    <property type="term" value="P:response to starvation"/>
    <property type="evidence" value="ECO:0007669"/>
    <property type="project" value="UniProtKB-ARBA"/>
</dbReference>
<evidence type="ECO:0000256" key="7">
    <source>
        <dbReference type="ARBA" id="ARBA00023015"/>
    </source>
</evidence>
<feature type="compositionally biased region" description="Polar residues" evidence="16">
    <location>
        <begin position="356"/>
        <end position="377"/>
    </location>
</feature>
<comment type="subcellular location">
    <subcellularLocation>
        <location evidence="2">Cytoplasm</location>
    </subcellularLocation>
    <subcellularLocation>
        <location evidence="1 15">Nucleus</location>
    </subcellularLocation>
</comment>
<feature type="region of interest" description="Disordered" evidence="16">
    <location>
        <begin position="454"/>
        <end position="499"/>
    </location>
</feature>
<feature type="region of interest" description="Disordered" evidence="16">
    <location>
        <begin position="85"/>
        <end position="170"/>
    </location>
</feature>
<feature type="domain" description="Fork-head" evidence="17">
    <location>
        <begin position="178"/>
        <end position="280"/>
    </location>
</feature>
<keyword evidence="4" id="KW-0963">Cytoplasm</keyword>
<feature type="compositionally biased region" description="Low complexity" evidence="16">
    <location>
        <begin position="380"/>
        <end position="394"/>
    </location>
</feature>
<dbReference type="SUPFAM" id="SSF46785">
    <property type="entry name" value="Winged helix' DNA-binding domain"/>
    <property type="match status" value="1"/>
</dbReference>
<keyword evidence="11 15" id="KW-0539">Nucleus</keyword>
<dbReference type="GO" id="GO:0005634">
    <property type="term" value="C:nucleus"/>
    <property type="evidence" value="ECO:0007669"/>
    <property type="project" value="UniProtKB-SubCell"/>
</dbReference>
<keyword evidence="5" id="KW-0597">Phosphoprotein</keyword>
<dbReference type="GO" id="GO:0034599">
    <property type="term" value="P:cellular response to oxidative stress"/>
    <property type="evidence" value="ECO:0007669"/>
    <property type="project" value="UniProtKB-ARBA"/>
</dbReference>
<proteinExistence type="predicted"/>
<dbReference type="EMBL" id="HACA01011491">
    <property type="protein sequence ID" value="CDW28852.1"/>
    <property type="molecule type" value="Transcribed_RNA"/>
</dbReference>
<dbReference type="Pfam" id="PF00250">
    <property type="entry name" value="Forkhead"/>
    <property type="match status" value="1"/>
</dbReference>
<feature type="compositionally biased region" description="Low complexity" evidence="16">
    <location>
        <begin position="95"/>
        <end position="124"/>
    </location>
</feature>
<feature type="compositionally biased region" description="Low complexity" evidence="16">
    <location>
        <begin position="344"/>
        <end position="355"/>
    </location>
</feature>
<dbReference type="CDD" id="cd20032">
    <property type="entry name" value="FH_FOXO"/>
    <property type="match status" value="1"/>
</dbReference>
<feature type="region of interest" description="Disordered" evidence="16">
    <location>
        <begin position="17"/>
        <end position="42"/>
    </location>
</feature>
<keyword evidence="12" id="KW-0131">Cell cycle</keyword>
<evidence type="ECO:0000256" key="4">
    <source>
        <dbReference type="ARBA" id="ARBA00022490"/>
    </source>
</evidence>
<dbReference type="GO" id="GO:0008340">
    <property type="term" value="P:determination of adult lifespan"/>
    <property type="evidence" value="ECO:0007669"/>
    <property type="project" value="UniProtKB-ARBA"/>
</dbReference>
<feature type="region of interest" description="Disordered" evidence="16">
    <location>
        <begin position="260"/>
        <end position="394"/>
    </location>
</feature>
<evidence type="ECO:0000256" key="10">
    <source>
        <dbReference type="ARBA" id="ARBA00023163"/>
    </source>
</evidence>
<dbReference type="GO" id="GO:0000978">
    <property type="term" value="F:RNA polymerase II cis-regulatory region sequence-specific DNA binding"/>
    <property type="evidence" value="ECO:0007669"/>
    <property type="project" value="TreeGrafter"/>
</dbReference>
<evidence type="ECO:0000256" key="5">
    <source>
        <dbReference type="ARBA" id="ARBA00022553"/>
    </source>
</evidence>
<evidence type="ECO:0000256" key="15">
    <source>
        <dbReference type="PROSITE-ProRule" id="PRU00089"/>
    </source>
</evidence>
<dbReference type="InterPro" id="IPR001766">
    <property type="entry name" value="Fork_head_dom"/>
</dbReference>
<dbReference type="GO" id="GO:0010883">
    <property type="term" value="P:regulation of lipid storage"/>
    <property type="evidence" value="ECO:0007669"/>
    <property type="project" value="UniProtKB-ARBA"/>
</dbReference>
<keyword evidence="6" id="KW-0341">Growth regulation</keyword>
<dbReference type="GO" id="GO:0050778">
    <property type="term" value="P:positive regulation of immune response"/>
    <property type="evidence" value="ECO:0007669"/>
    <property type="project" value="UniProtKB-ARBA"/>
</dbReference>
<evidence type="ECO:0000256" key="14">
    <source>
        <dbReference type="ARBA" id="ARBA00039893"/>
    </source>
</evidence>
<feature type="region of interest" description="Disordered" evidence="16">
    <location>
        <begin position="515"/>
        <end position="555"/>
    </location>
</feature>
<dbReference type="InterPro" id="IPR036390">
    <property type="entry name" value="WH_DNA-bd_sf"/>
</dbReference>
<dbReference type="InterPro" id="IPR030456">
    <property type="entry name" value="TF_fork_head_CS_2"/>
</dbReference>
<feature type="compositionally biased region" description="Low complexity" evidence="16">
    <location>
        <begin position="593"/>
        <end position="612"/>
    </location>
</feature>
<evidence type="ECO:0000256" key="1">
    <source>
        <dbReference type="ARBA" id="ARBA00004123"/>
    </source>
</evidence>
<dbReference type="SMART" id="SM00339">
    <property type="entry name" value="FH"/>
    <property type="match status" value="1"/>
</dbReference>
<dbReference type="PROSITE" id="PS50039">
    <property type="entry name" value="FORK_HEAD_3"/>
    <property type="match status" value="1"/>
</dbReference>
<evidence type="ECO:0000256" key="8">
    <source>
        <dbReference type="ARBA" id="ARBA00023125"/>
    </source>
</evidence>
<keyword evidence="9" id="KW-0010">Activator</keyword>
<keyword evidence="10" id="KW-0804">Transcription</keyword>
<name>A0A0K2TT81_LEPSM</name>
<dbReference type="OrthoDB" id="5954824at2759"/>
<evidence type="ECO:0000313" key="18">
    <source>
        <dbReference type="EMBL" id="CDW28852.1"/>
    </source>
</evidence>
<evidence type="ECO:0000256" key="9">
    <source>
        <dbReference type="ARBA" id="ARBA00023159"/>
    </source>
</evidence>
<accession>A0A0K2TT81</accession>
<evidence type="ECO:0000256" key="12">
    <source>
        <dbReference type="ARBA" id="ARBA00023306"/>
    </source>
</evidence>
<dbReference type="FunFam" id="1.10.10.10:FF:000032">
    <property type="entry name" value="Forkhead box protein O4"/>
    <property type="match status" value="1"/>
</dbReference>
<feature type="compositionally biased region" description="Low complexity" evidence="16">
    <location>
        <begin position="515"/>
        <end position="524"/>
    </location>
</feature>
<comment type="subunit">
    <text evidence="13">Interacts with melt.</text>
</comment>
<dbReference type="PRINTS" id="PR00053">
    <property type="entry name" value="FORKHEAD"/>
</dbReference>
<dbReference type="AlphaFoldDB" id="A0A0K2TT81"/>
<dbReference type="PANTHER" id="PTHR45767">
    <property type="entry name" value="FORKHEAD BOX PROTEIN O"/>
    <property type="match status" value="1"/>
</dbReference>
<feature type="compositionally biased region" description="Low complexity" evidence="16">
    <location>
        <begin position="305"/>
        <end position="318"/>
    </location>
</feature>
<evidence type="ECO:0000259" key="17">
    <source>
        <dbReference type="PROSITE" id="PS50039"/>
    </source>
</evidence>
<dbReference type="GO" id="GO:0009896">
    <property type="term" value="P:positive regulation of catabolic process"/>
    <property type="evidence" value="ECO:0007669"/>
    <property type="project" value="UniProtKB-ARBA"/>
</dbReference>
<dbReference type="GO" id="GO:0031349">
    <property type="term" value="P:positive regulation of defense response"/>
    <property type="evidence" value="ECO:0007669"/>
    <property type="project" value="UniProtKB-ARBA"/>
</dbReference>
<dbReference type="PROSITE" id="PS00658">
    <property type="entry name" value="FORK_HEAD_2"/>
    <property type="match status" value="1"/>
</dbReference>